<feature type="compositionally biased region" description="Basic and acidic residues" evidence="1">
    <location>
        <begin position="95"/>
        <end position="111"/>
    </location>
</feature>
<feature type="compositionally biased region" description="Acidic residues" evidence="1">
    <location>
        <begin position="596"/>
        <end position="605"/>
    </location>
</feature>
<feature type="compositionally biased region" description="Acidic residues" evidence="1">
    <location>
        <begin position="612"/>
        <end position="622"/>
    </location>
</feature>
<gene>
    <name evidence="2" type="ORF">JOQ06_023270</name>
</gene>
<accession>A0AAD6FRN2</accession>
<sequence length="668" mass="74644">MAASKKKSLPLRHLTDTFTNQREQMLKKSHLQERWQELKERELIAQQNNRQLLQQFDEAQDTLREMITLTADMTTIRMEYERYLEESYPRWQQQLERKTQSAQRQNREERVSTSSADRPFNSKGPTSMSQQIAAPPNHYSQNLHMDYNQHGSPRLPYIQTSWQPPTQFQRARFPIRAQNQPQGYSHVPPSFPQHPDPYHHQHLDPPPGYHHSRQDAPGWAPLQPEPPWPLAAGAAGISACSEALWGPLYREEPPPEIKVTEKEVDTSLAPSSKREGGSGGRSSHFSQELDIKPVRLSGGPAESSESSRESSQGSREKKKRGTSQKASLDSCSSHESSASSSAIVIAAATAAQNSESDASSEKSSTSRRKRRGGGLAVGSPSTEKLGEGSKGDNSGSHREESRSTSAELGGLIEEARIEEGGKQRHGDNSESCGEESGSQREEESGSQREEESGHVSVKIENRGGDEIEKQESNSSEQSSVKGKEEEEPGSGDGEGNGGCAEEKENNQTDEEQEERDVDDDYDNIEDGENQKRVSTSSQYEDEDDNEGEENTEDEESDEDEQRGDEAGEPEEERDSDDSIISPLQNRSKKMNVIPEENSEEDEEEEGIKTESSEDEISDDDVENLLAPQDQSEKEEKDLKAAEKPKAVCDNVEMFQVEPDSDEFDQFYE</sequence>
<feature type="region of interest" description="Disordered" evidence="1">
    <location>
        <begin position="180"/>
        <end position="227"/>
    </location>
</feature>
<feature type="compositionally biased region" description="Polar residues" evidence="1">
    <location>
        <begin position="123"/>
        <end position="143"/>
    </location>
</feature>
<feature type="compositionally biased region" description="Basic and acidic residues" evidence="1">
    <location>
        <begin position="384"/>
        <end position="402"/>
    </location>
</feature>
<feature type="compositionally biased region" description="Basic and acidic residues" evidence="1">
    <location>
        <begin position="249"/>
        <end position="265"/>
    </location>
</feature>
<dbReference type="EMBL" id="JAPTMU010000003">
    <property type="protein sequence ID" value="KAJ4945589.1"/>
    <property type="molecule type" value="Genomic_DNA"/>
</dbReference>
<feature type="compositionally biased region" description="Basic and acidic residues" evidence="1">
    <location>
        <begin position="630"/>
        <end position="644"/>
    </location>
</feature>
<feature type="region of interest" description="Disordered" evidence="1">
    <location>
        <begin position="94"/>
        <end position="151"/>
    </location>
</feature>
<feature type="compositionally biased region" description="Acidic residues" evidence="1">
    <location>
        <begin position="507"/>
        <end position="527"/>
    </location>
</feature>
<feature type="compositionally biased region" description="Basic and acidic residues" evidence="1">
    <location>
        <begin position="413"/>
        <end position="428"/>
    </location>
</feature>
<organism evidence="2 3">
    <name type="scientific">Pogonophryne albipinna</name>
    <dbReference type="NCBI Taxonomy" id="1090488"/>
    <lineage>
        <taxon>Eukaryota</taxon>
        <taxon>Metazoa</taxon>
        <taxon>Chordata</taxon>
        <taxon>Craniata</taxon>
        <taxon>Vertebrata</taxon>
        <taxon>Euteleostomi</taxon>
        <taxon>Actinopterygii</taxon>
        <taxon>Neopterygii</taxon>
        <taxon>Teleostei</taxon>
        <taxon>Neoteleostei</taxon>
        <taxon>Acanthomorphata</taxon>
        <taxon>Eupercaria</taxon>
        <taxon>Perciformes</taxon>
        <taxon>Notothenioidei</taxon>
        <taxon>Pogonophryne</taxon>
    </lineage>
</organism>
<reference evidence="2" key="1">
    <citation type="submission" date="2022-11" db="EMBL/GenBank/DDBJ databases">
        <title>Chromosome-level genome of Pogonophryne albipinna.</title>
        <authorList>
            <person name="Jo E."/>
        </authorList>
    </citation>
    <scope>NUCLEOTIDE SEQUENCE</scope>
    <source>
        <strain evidence="2">SGF0006</strain>
        <tissue evidence="2">Muscle</tissue>
    </source>
</reference>
<protein>
    <submittedName>
        <fullName evidence="2">Uncharacterized protein</fullName>
    </submittedName>
</protein>
<evidence type="ECO:0000313" key="2">
    <source>
        <dbReference type="EMBL" id="KAJ4945589.1"/>
    </source>
</evidence>
<feature type="compositionally biased region" description="Acidic residues" evidence="1">
    <location>
        <begin position="539"/>
        <end position="577"/>
    </location>
</feature>
<feature type="compositionally biased region" description="Low complexity" evidence="1">
    <location>
        <begin position="297"/>
        <end position="313"/>
    </location>
</feature>
<comment type="caution">
    <text evidence="2">The sequence shown here is derived from an EMBL/GenBank/DDBJ whole genome shotgun (WGS) entry which is preliminary data.</text>
</comment>
<evidence type="ECO:0000256" key="1">
    <source>
        <dbReference type="SAM" id="MobiDB-lite"/>
    </source>
</evidence>
<feature type="compositionally biased region" description="Low complexity" evidence="1">
    <location>
        <begin position="326"/>
        <end position="363"/>
    </location>
</feature>
<name>A0AAD6FRN2_9TELE</name>
<dbReference type="AlphaFoldDB" id="A0AAD6FRN2"/>
<proteinExistence type="predicted"/>
<keyword evidence="3" id="KW-1185">Reference proteome</keyword>
<feature type="region of interest" description="Disordered" evidence="1">
    <location>
        <begin position="249"/>
        <end position="644"/>
    </location>
</feature>
<evidence type="ECO:0000313" key="3">
    <source>
        <dbReference type="Proteomes" id="UP001219934"/>
    </source>
</evidence>
<dbReference type="Proteomes" id="UP001219934">
    <property type="component" value="Unassembled WGS sequence"/>
</dbReference>
<feature type="compositionally biased region" description="Basic and acidic residues" evidence="1">
    <location>
        <begin position="437"/>
        <end position="471"/>
    </location>
</feature>